<protein>
    <submittedName>
        <fullName evidence="1">Uncharacterized protein</fullName>
    </submittedName>
</protein>
<dbReference type="EMBL" id="BMAW01084668">
    <property type="protein sequence ID" value="GFU39691.1"/>
    <property type="molecule type" value="Genomic_DNA"/>
</dbReference>
<evidence type="ECO:0000313" key="2">
    <source>
        <dbReference type="Proteomes" id="UP000887013"/>
    </source>
</evidence>
<evidence type="ECO:0000313" key="1">
    <source>
        <dbReference type="EMBL" id="GFU39691.1"/>
    </source>
</evidence>
<comment type="caution">
    <text evidence="1">The sequence shown here is derived from an EMBL/GenBank/DDBJ whole genome shotgun (WGS) entry which is preliminary data.</text>
</comment>
<organism evidence="1 2">
    <name type="scientific">Nephila pilipes</name>
    <name type="common">Giant wood spider</name>
    <name type="synonym">Nephila maculata</name>
    <dbReference type="NCBI Taxonomy" id="299642"/>
    <lineage>
        <taxon>Eukaryota</taxon>
        <taxon>Metazoa</taxon>
        <taxon>Ecdysozoa</taxon>
        <taxon>Arthropoda</taxon>
        <taxon>Chelicerata</taxon>
        <taxon>Arachnida</taxon>
        <taxon>Araneae</taxon>
        <taxon>Araneomorphae</taxon>
        <taxon>Entelegynae</taxon>
        <taxon>Araneoidea</taxon>
        <taxon>Nephilidae</taxon>
        <taxon>Nephila</taxon>
    </lineage>
</organism>
<gene>
    <name evidence="1" type="ORF">NPIL_650311</name>
</gene>
<sequence>MLIMSPKFNRNNLTAGVWENHMQMNNNSSFAIKLTVTRTVYHSNKLRIALQLKPNNHSARLDIALRFQARIQVEELWASHILRTDEAHFR</sequence>
<proteinExistence type="predicted"/>
<dbReference type="AlphaFoldDB" id="A0A8X6QWA3"/>
<keyword evidence="2" id="KW-1185">Reference proteome</keyword>
<reference evidence="1" key="1">
    <citation type="submission" date="2020-08" db="EMBL/GenBank/DDBJ databases">
        <title>Multicomponent nature underlies the extraordinary mechanical properties of spider dragline silk.</title>
        <authorList>
            <person name="Kono N."/>
            <person name="Nakamura H."/>
            <person name="Mori M."/>
            <person name="Yoshida Y."/>
            <person name="Ohtoshi R."/>
            <person name="Malay A.D."/>
            <person name="Moran D.A.P."/>
            <person name="Tomita M."/>
            <person name="Numata K."/>
            <person name="Arakawa K."/>
        </authorList>
    </citation>
    <scope>NUCLEOTIDE SEQUENCE</scope>
</reference>
<name>A0A8X6QWA3_NEPPI</name>
<accession>A0A8X6QWA3</accession>
<dbReference type="Proteomes" id="UP000887013">
    <property type="component" value="Unassembled WGS sequence"/>
</dbReference>